<dbReference type="AlphaFoldDB" id="A0A803SR88"/>
<evidence type="ECO:0000313" key="1">
    <source>
        <dbReference type="Ensembl" id="ENSACAP00000025478.1"/>
    </source>
</evidence>
<dbReference type="Proteomes" id="UP000001646">
    <property type="component" value="Chromosome 1"/>
</dbReference>
<reference evidence="1" key="2">
    <citation type="submission" date="2025-08" db="UniProtKB">
        <authorList>
            <consortium name="Ensembl"/>
        </authorList>
    </citation>
    <scope>IDENTIFICATION</scope>
</reference>
<accession>A0A803SR88</accession>
<organism evidence="1 2">
    <name type="scientific">Anolis carolinensis</name>
    <name type="common">Green anole</name>
    <name type="synonym">American chameleon</name>
    <dbReference type="NCBI Taxonomy" id="28377"/>
    <lineage>
        <taxon>Eukaryota</taxon>
        <taxon>Metazoa</taxon>
        <taxon>Chordata</taxon>
        <taxon>Craniata</taxon>
        <taxon>Vertebrata</taxon>
        <taxon>Euteleostomi</taxon>
        <taxon>Lepidosauria</taxon>
        <taxon>Squamata</taxon>
        <taxon>Bifurcata</taxon>
        <taxon>Unidentata</taxon>
        <taxon>Episquamata</taxon>
        <taxon>Toxicofera</taxon>
        <taxon>Iguania</taxon>
        <taxon>Dactyloidae</taxon>
        <taxon>Anolis</taxon>
    </lineage>
</organism>
<reference evidence="1" key="3">
    <citation type="submission" date="2025-09" db="UniProtKB">
        <authorList>
            <consortium name="Ensembl"/>
        </authorList>
    </citation>
    <scope>IDENTIFICATION</scope>
</reference>
<proteinExistence type="predicted"/>
<evidence type="ECO:0000313" key="2">
    <source>
        <dbReference type="Proteomes" id="UP000001646"/>
    </source>
</evidence>
<keyword evidence="2" id="KW-1185">Reference proteome</keyword>
<dbReference type="Ensembl" id="ENSACAT00000050439.1">
    <property type="protein sequence ID" value="ENSACAP00000025478.1"/>
    <property type="gene ID" value="ENSACAG00000043500.1"/>
</dbReference>
<protein>
    <submittedName>
        <fullName evidence="1">Uncharacterized protein</fullName>
    </submittedName>
</protein>
<dbReference type="InParanoid" id="A0A803SR88"/>
<name>A0A803SR88_ANOCA</name>
<sequence>QFCNRIPNFHFLPFTCKISDNLSIFSSCLKGLQPKHLAQHPSFFGQCPERRDMLMSWKKYRFSSCQ</sequence>
<reference evidence="1 2" key="1">
    <citation type="submission" date="2009-12" db="EMBL/GenBank/DDBJ databases">
        <title>The Genome Sequence of Anolis carolinensis (Green Anole Lizard).</title>
        <authorList>
            <consortium name="The Genome Sequencing Platform"/>
            <person name="Di Palma F."/>
            <person name="Alfoldi J."/>
            <person name="Heiman D."/>
            <person name="Young S."/>
            <person name="Grabherr M."/>
            <person name="Johnson J."/>
            <person name="Lander E.S."/>
            <person name="Lindblad-Toh K."/>
        </authorList>
    </citation>
    <scope>NUCLEOTIDE SEQUENCE [LARGE SCALE GENOMIC DNA]</scope>
    <source>
        <strain evidence="1 2">JBL SC #1</strain>
    </source>
</reference>